<dbReference type="InterPro" id="IPR050882">
    <property type="entry name" value="Prepilin_peptidase/N-MTase"/>
</dbReference>
<feature type="transmembrane region" description="Helical" evidence="10">
    <location>
        <begin position="6"/>
        <end position="28"/>
    </location>
</feature>
<keyword evidence="6 10" id="KW-1133">Transmembrane helix</keyword>
<keyword evidence="9" id="KW-0489">Methyltransferase</keyword>
<dbReference type="Pfam" id="PF06750">
    <property type="entry name" value="A24_N_bact"/>
    <property type="match status" value="1"/>
</dbReference>
<dbReference type="KEGG" id="vbl:L21SP4_00506"/>
<keyword evidence="9" id="KW-0511">Multifunctional enzyme</keyword>
<gene>
    <name evidence="13" type="ORF">L21SP4_00506</name>
</gene>
<evidence type="ECO:0000256" key="10">
    <source>
        <dbReference type="SAM" id="Phobius"/>
    </source>
</evidence>
<keyword evidence="3" id="KW-1003">Cell membrane</keyword>
<keyword evidence="9" id="KW-0808">Transferase</keyword>
<feature type="transmembrane region" description="Helical" evidence="10">
    <location>
        <begin position="241"/>
        <end position="264"/>
    </location>
</feature>
<keyword evidence="5 9" id="KW-0812">Transmembrane</keyword>
<dbReference type="EC" id="2.1.1.-" evidence="9"/>
<feature type="domain" description="Prepilin type IV endopeptidase peptidase" evidence="11">
    <location>
        <begin position="109"/>
        <end position="225"/>
    </location>
</feature>
<dbReference type="InterPro" id="IPR000045">
    <property type="entry name" value="Prepilin_IV_endopep_pep"/>
</dbReference>
<keyword evidence="7 10" id="KW-0472">Membrane</keyword>
<dbReference type="GO" id="GO:0032259">
    <property type="term" value="P:methylation"/>
    <property type="evidence" value="ECO:0007669"/>
    <property type="project" value="UniProtKB-KW"/>
</dbReference>
<evidence type="ECO:0000256" key="6">
    <source>
        <dbReference type="ARBA" id="ARBA00022989"/>
    </source>
</evidence>
<evidence type="ECO:0000313" key="14">
    <source>
        <dbReference type="Proteomes" id="UP000035268"/>
    </source>
</evidence>
<evidence type="ECO:0000256" key="4">
    <source>
        <dbReference type="ARBA" id="ARBA00022519"/>
    </source>
</evidence>
<evidence type="ECO:0000256" key="7">
    <source>
        <dbReference type="ARBA" id="ARBA00023136"/>
    </source>
</evidence>
<dbReference type="STRING" id="1307763.L21SP4_00506"/>
<evidence type="ECO:0000256" key="3">
    <source>
        <dbReference type="ARBA" id="ARBA00022475"/>
    </source>
</evidence>
<dbReference type="AlphaFoldDB" id="A0A0G3EG23"/>
<dbReference type="GO" id="GO:0005886">
    <property type="term" value="C:plasma membrane"/>
    <property type="evidence" value="ECO:0007669"/>
    <property type="project" value="UniProtKB-SubCell"/>
</dbReference>
<reference evidence="13 14" key="2">
    <citation type="journal article" date="2016" name="ISME J.">
        <title>Characterization of the first cultured representative of Verrucomicrobia subdivision 5 indicates the proposal of a novel phylum.</title>
        <authorList>
            <person name="Spring S."/>
            <person name="Bunk B."/>
            <person name="Sproer C."/>
            <person name="Schumann P."/>
            <person name="Rohde M."/>
            <person name="Tindall B.J."/>
            <person name="Klenk H.P."/>
        </authorList>
    </citation>
    <scope>NUCLEOTIDE SEQUENCE [LARGE SCALE GENOMIC DNA]</scope>
    <source>
        <strain evidence="13 14">L21-Fru-AB</strain>
    </source>
</reference>
<dbReference type="GO" id="GO:0008168">
    <property type="term" value="F:methyltransferase activity"/>
    <property type="evidence" value="ECO:0007669"/>
    <property type="project" value="UniProtKB-KW"/>
</dbReference>
<keyword evidence="4" id="KW-0997">Cell inner membrane</keyword>
<dbReference type="InterPro" id="IPR010627">
    <property type="entry name" value="Prepilin_pept_A24_N"/>
</dbReference>
<comment type="catalytic activity">
    <reaction evidence="9">
        <text>Typically cleaves a -Gly-|-Phe- bond to release an N-terminal, basic peptide of 5-8 residues from type IV prepilin, and then N-methylates the new N-terminal amino group, the methyl donor being S-adenosyl-L-methionine.</text>
        <dbReference type="EC" id="3.4.23.43"/>
    </reaction>
</comment>
<comment type="similarity">
    <text evidence="2 8">Belongs to the peptidase A24 family.</text>
</comment>
<evidence type="ECO:0000256" key="9">
    <source>
        <dbReference type="RuleBase" id="RU003794"/>
    </source>
</evidence>
<evidence type="ECO:0000256" key="2">
    <source>
        <dbReference type="ARBA" id="ARBA00005801"/>
    </source>
</evidence>
<evidence type="ECO:0000259" key="12">
    <source>
        <dbReference type="Pfam" id="PF06750"/>
    </source>
</evidence>
<comment type="subcellular location">
    <subcellularLocation>
        <location evidence="1">Cell inner membrane</location>
        <topology evidence="1">Multi-pass membrane protein</topology>
    </subcellularLocation>
    <subcellularLocation>
        <location evidence="9">Cell membrane</location>
        <topology evidence="9">Multi-pass membrane protein</topology>
    </subcellularLocation>
</comment>
<dbReference type="InterPro" id="IPR014032">
    <property type="entry name" value="Peptidase_A24A_bac"/>
</dbReference>
<dbReference type="Gene3D" id="1.20.120.1220">
    <property type="match status" value="1"/>
</dbReference>
<feature type="transmembrane region" description="Helical" evidence="10">
    <location>
        <begin position="80"/>
        <end position="100"/>
    </location>
</feature>
<proteinExistence type="inferred from homology"/>
<protein>
    <recommendedName>
        <fullName evidence="9">Prepilin leader peptidase/N-methyltransferase</fullName>
        <ecNumber evidence="9">2.1.1.-</ecNumber>
        <ecNumber evidence="9">3.4.23.43</ecNumber>
    </recommendedName>
</protein>
<keyword evidence="9" id="KW-0378">Hydrolase</keyword>
<feature type="transmembrane region" description="Helical" evidence="10">
    <location>
        <begin position="196"/>
        <end position="229"/>
    </location>
</feature>
<evidence type="ECO:0000256" key="5">
    <source>
        <dbReference type="ARBA" id="ARBA00022692"/>
    </source>
</evidence>
<accession>A0A0G3EG23</accession>
<dbReference type="PATRIC" id="fig|1609981.3.peg.528"/>
<dbReference type="GO" id="GO:0006465">
    <property type="term" value="P:signal peptide processing"/>
    <property type="evidence" value="ECO:0007669"/>
    <property type="project" value="TreeGrafter"/>
</dbReference>
<organism evidence="13 14">
    <name type="scientific">Kiritimatiella glycovorans</name>
    <dbReference type="NCBI Taxonomy" id="1307763"/>
    <lineage>
        <taxon>Bacteria</taxon>
        <taxon>Pseudomonadati</taxon>
        <taxon>Kiritimatiellota</taxon>
        <taxon>Kiritimatiellia</taxon>
        <taxon>Kiritimatiellales</taxon>
        <taxon>Kiritimatiellaceae</taxon>
        <taxon>Kiritimatiella</taxon>
    </lineage>
</organism>
<dbReference type="Proteomes" id="UP000035268">
    <property type="component" value="Chromosome"/>
</dbReference>
<dbReference type="EC" id="3.4.23.43" evidence="9"/>
<feature type="transmembrane region" description="Helical" evidence="10">
    <location>
        <begin position="133"/>
        <end position="151"/>
    </location>
</feature>
<sequence>MDAFWHFYFDLIFFLLGACIGSLLNVCIHRIPREESIVRPRSHCPHCGRLIAWYDNIPLLSWMLLRARCRHCGEPISPRYALVELLTALLFVAVFEVHGLTAVTPVYLLAVFGLILGSFVDLEHLIIPDRVTIGGMVLGPVLSLLVPQLHGTADRFSSLLQSLAGLAAGYGFLWLVAAAGRRVFRKEAMGYGDVKLLGAVGGWLGAASIPFVIMVSSLAGSVVGIALIILGGRNLQSRIPYGPWIALAALLWMLGGSDLWWAYVDWVRGG</sequence>
<feature type="transmembrane region" description="Helical" evidence="10">
    <location>
        <begin position="163"/>
        <end position="184"/>
    </location>
</feature>
<evidence type="ECO:0000259" key="11">
    <source>
        <dbReference type="Pfam" id="PF01478"/>
    </source>
</evidence>
<dbReference type="GO" id="GO:0004190">
    <property type="term" value="F:aspartic-type endopeptidase activity"/>
    <property type="evidence" value="ECO:0007669"/>
    <property type="project" value="UniProtKB-EC"/>
</dbReference>
<dbReference type="RefSeq" id="WP_052881177.1">
    <property type="nucleotide sequence ID" value="NZ_CP010904.1"/>
</dbReference>
<name>A0A0G3EG23_9BACT</name>
<evidence type="ECO:0000256" key="1">
    <source>
        <dbReference type="ARBA" id="ARBA00004429"/>
    </source>
</evidence>
<comment type="function">
    <text evidence="9">Plays an essential role in type IV pili and type II pseudopili formation by proteolytically removing the leader sequence from substrate proteins and subsequently monomethylating the alpha-amino group of the newly exposed N-terminal phenylalanine.</text>
</comment>
<keyword evidence="14" id="KW-1185">Reference proteome</keyword>
<feature type="domain" description="Prepilin peptidase A24 N-terminal" evidence="12">
    <location>
        <begin position="15"/>
        <end position="95"/>
    </location>
</feature>
<evidence type="ECO:0000256" key="8">
    <source>
        <dbReference type="RuleBase" id="RU003793"/>
    </source>
</evidence>
<dbReference type="PRINTS" id="PR00864">
    <property type="entry name" value="PREPILNPTASE"/>
</dbReference>
<reference evidence="14" key="1">
    <citation type="submission" date="2015-02" db="EMBL/GenBank/DDBJ databases">
        <title>Description and complete genome sequence of the first cultured representative of the subdivision 5 of the Verrucomicrobia phylum.</title>
        <authorList>
            <person name="Spring S."/>
            <person name="Bunk B."/>
            <person name="Sproer C."/>
            <person name="Klenk H.-P."/>
        </authorList>
    </citation>
    <scope>NUCLEOTIDE SEQUENCE [LARGE SCALE GENOMIC DNA]</scope>
    <source>
        <strain evidence="14">L21-Fru-AB</strain>
    </source>
</reference>
<dbReference type="PANTHER" id="PTHR30487:SF0">
    <property type="entry name" value="PREPILIN LEADER PEPTIDASE_N-METHYLTRANSFERASE-RELATED"/>
    <property type="match status" value="1"/>
</dbReference>
<dbReference type="PANTHER" id="PTHR30487">
    <property type="entry name" value="TYPE 4 PREPILIN-LIKE PROTEINS LEADER PEPTIDE-PROCESSING ENZYME"/>
    <property type="match status" value="1"/>
</dbReference>
<evidence type="ECO:0000313" key="13">
    <source>
        <dbReference type="EMBL" id="AKJ63780.1"/>
    </source>
</evidence>
<dbReference type="EMBL" id="CP010904">
    <property type="protein sequence ID" value="AKJ63780.1"/>
    <property type="molecule type" value="Genomic_DNA"/>
</dbReference>
<dbReference type="Pfam" id="PF01478">
    <property type="entry name" value="Peptidase_A24"/>
    <property type="match status" value="1"/>
</dbReference>
<keyword evidence="9" id="KW-0645">Protease</keyword>